<protein>
    <submittedName>
        <fullName evidence="1">GxxExxY protein</fullName>
    </submittedName>
</protein>
<dbReference type="NCBIfam" id="TIGR04256">
    <property type="entry name" value="GxxExxY"/>
    <property type="match status" value="1"/>
</dbReference>
<dbReference type="OrthoDB" id="1119698at2"/>
<evidence type="ECO:0000313" key="1">
    <source>
        <dbReference type="EMBL" id="SHH79469.1"/>
    </source>
</evidence>
<proteinExistence type="predicted"/>
<keyword evidence="2" id="KW-1185">Reference proteome</keyword>
<reference evidence="2" key="1">
    <citation type="submission" date="2016-11" db="EMBL/GenBank/DDBJ databases">
        <authorList>
            <person name="Varghese N."/>
            <person name="Submissions S."/>
        </authorList>
    </citation>
    <scope>NUCLEOTIDE SEQUENCE [LARGE SCALE GENOMIC DNA]</scope>
    <source>
        <strain evidence="2">DSM 17963</strain>
    </source>
</reference>
<dbReference type="STRING" id="370979.SAMN05443663_11210"/>
<sequence length="126" mass="14420">MTENEISAIVVDTCYKIHVKLGPGLLESVYEAILYHELTKRGLSVERQKTLPVIWDQINLDIGFRADLIVENKVILEIKSIEQLTDVHAKQVLTYLKITKMKLGLLINFNVPIIKFGIKRVVSNLY</sequence>
<accession>A0A1M5VVZ0</accession>
<dbReference type="Pfam" id="PF13366">
    <property type="entry name" value="PDDEXK_3"/>
    <property type="match status" value="1"/>
</dbReference>
<evidence type="ECO:0000313" key="2">
    <source>
        <dbReference type="Proteomes" id="UP000184071"/>
    </source>
</evidence>
<dbReference type="EMBL" id="FQWC01000012">
    <property type="protein sequence ID" value="SHH79469.1"/>
    <property type="molecule type" value="Genomic_DNA"/>
</dbReference>
<dbReference type="RefSeq" id="WP_073418054.1">
    <property type="nucleotide sequence ID" value="NZ_FQWC01000012.1"/>
</dbReference>
<dbReference type="AlphaFoldDB" id="A0A1M5VVZ0"/>
<organism evidence="1 2">
    <name type="scientific">Flavobacterium defluvii</name>
    <dbReference type="NCBI Taxonomy" id="370979"/>
    <lineage>
        <taxon>Bacteria</taxon>
        <taxon>Pseudomonadati</taxon>
        <taxon>Bacteroidota</taxon>
        <taxon>Flavobacteriia</taxon>
        <taxon>Flavobacteriales</taxon>
        <taxon>Flavobacteriaceae</taxon>
        <taxon>Flavobacterium</taxon>
    </lineage>
</organism>
<name>A0A1M5VVZ0_9FLAO</name>
<gene>
    <name evidence="1" type="ORF">SAMN05443663_11210</name>
</gene>
<dbReference type="InterPro" id="IPR026350">
    <property type="entry name" value="GxxExxY"/>
</dbReference>
<dbReference type="Proteomes" id="UP000184071">
    <property type="component" value="Unassembled WGS sequence"/>
</dbReference>